<accession>A0A919XVB3</accession>
<name>A0A919XVB3_9BACL</name>
<sequence length="73" mass="8388">MKEAKELSDMLSLSSFVFGYSEQKDIKFQENRPRVSLVKFLTLARAETGKSIIIGNVSEDFSLKWGLSVIWRM</sequence>
<evidence type="ECO:0000313" key="1">
    <source>
        <dbReference type="EMBL" id="GIO37055.1"/>
    </source>
</evidence>
<gene>
    <name evidence="1" type="ORF">J41TS12_19160</name>
</gene>
<dbReference type="AlphaFoldDB" id="A0A919XVB3"/>
<organism evidence="1 2">
    <name type="scientific">Paenibacillus antibioticophila</name>
    <dbReference type="NCBI Taxonomy" id="1274374"/>
    <lineage>
        <taxon>Bacteria</taxon>
        <taxon>Bacillati</taxon>
        <taxon>Bacillota</taxon>
        <taxon>Bacilli</taxon>
        <taxon>Bacillales</taxon>
        <taxon>Paenibacillaceae</taxon>
        <taxon>Paenibacillus</taxon>
    </lineage>
</organism>
<comment type="caution">
    <text evidence="1">The sequence shown here is derived from an EMBL/GenBank/DDBJ whole genome shotgun (WGS) entry which is preliminary data.</text>
</comment>
<dbReference type="EMBL" id="BORR01000006">
    <property type="protein sequence ID" value="GIO37055.1"/>
    <property type="molecule type" value="Genomic_DNA"/>
</dbReference>
<dbReference type="RefSeq" id="WP_212939370.1">
    <property type="nucleotide sequence ID" value="NZ_BORR01000006.1"/>
</dbReference>
<evidence type="ECO:0000313" key="2">
    <source>
        <dbReference type="Proteomes" id="UP000681162"/>
    </source>
</evidence>
<reference evidence="1 2" key="1">
    <citation type="submission" date="2021-03" db="EMBL/GenBank/DDBJ databases">
        <title>Antimicrobial resistance genes in bacteria isolated from Japanese honey, and their potential for conferring macrolide and lincosamide resistance in the American foulbrood pathogen Paenibacillus larvae.</title>
        <authorList>
            <person name="Okamoto M."/>
            <person name="Kumagai M."/>
            <person name="Kanamori H."/>
            <person name="Takamatsu D."/>
        </authorList>
    </citation>
    <scope>NUCLEOTIDE SEQUENCE [LARGE SCALE GENOMIC DNA]</scope>
    <source>
        <strain evidence="1 2">J41TS12</strain>
    </source>
</reference>
<dbReference type="Proteomes" id="UP000681162">
    <property type="component" value="Unassembled WGS sequence"/>
</dbReference>
<proteinExistence type="predicted"/>
<keyword evidence="2" id="KW-1185">Reference proteome</keyword>
<protein>
    <submittedName>
        <fullName evidence="1">Uncharacterized protein</fullName>
    </submittedName>
</protein>